<protein>
    <recommendedName>
        <fullName evidence="7">Zn(2)-C6 fungal-type domain-containing protein</fullName>
    </recommendedName>
</protein>
<dbReference type="SUPFAM" id="SSF57701">
    <property type="entry name" value="Zn2/Cys6 DNA-binding domain"/>
    <property type="match status" value="1"/>
</dbReference>
<evidence type="ECO:0000313" key="9">
    <source>
        <dbReference type="Proteomes" id="UP000799770"/>
    </source>
</evidence>
<dbReference type="GO" id="GO:0000976">
    <property type="term" value="F:transcription cis-regulatory region binding"/>
    <property type="evidence" value="ECO:0007669"/>
    <property type="project" value="TreeGrafter"/>
</dbReference>
<accession>A0A6A5YHX0</accession>
<evidence type="ECO:0000256" key="1">
    <source>
        <dbReference type="ARBA" id="ARBA00004123"/>
    </source>
</evidence>
<name>A0A6A5YHX0_9PLEO</name>
<evidence type="ECO:0000256" key="6">
    <source>
        <dbReference type="ARBA" id="ARBA00023242"/>
    </source>
</evidence>
<evidence type="ECO:0000313" key="8">
    <source>
        <dbReference type="EMBL" id="KAF2105738.1"/>
    </source>
</evidence>
<dbReference type="GO" id="GO:0000981">
    <property type="term" value="F:DNA-binding transcription factor activity, RNA polymerase II-specific"/>
    <property type="evidence" value="ECO:0007669"/>
    <property type="project" value="InterPro"/>
</dbReference>
<keyword evidence="3" id="KW-0805">Transcription regulation</keyword>
<organism evidence="8 9">
    <name type="scientific">Lophiotrema nucula</name>
    <dbReference type="NCBI Taxonomy" id="690887"/>
    <lineage>
        <taxon>Eukaryota</taxon>
        <taxon>Fungi</taxon>
        <taxon>Dikarya</taxon>
        <taxon>Ascomycota</taxon>
        <taxon>Pezizomycotina</taxon>
        <taxon>Dothideomycetes</taxon>
        <taxon>Pleosporomycetidae</taxon>
        <taxon>Pleosporales</taxon>
        <taxon>Lophiotremataceae</taxon>
        <taxon>Lophiotrema</taxon>
    </lineage>
</organism>
<keyword evidence="2" id="KW-0479">Metal-binding</keyword>
<comment type="subcellular location">
    <subcellularLocation>
        <location evidence="1">Nucleus</location>
    </subcellularLocation>
</comment>
<feature type="domain" description="Zn(2)-C6 fungal-type" evidence="7">
    <location>
        <begin position="8"/>
        <end position="41"/>
    </location>
</feature>
<evidence type="ECO:0000256" key="3">
    <source>
        <dbReference type="ARBA" id="ARBA00023015"/>
    </source>
</evidence>
<evidence type="ECO:0000259" key="7">
    <source>
        <dbReference type="PROSITE" id="PS50048"/>
    </source>
</evidence>
<evidence type="ECO:0000256" key="2">
    <source>
        <dbReference type="ARBA" id="ARBA00022723"/>
    </source>
</evidence>
<dbReference type="Pfam" id="PF00172">
    <property type="entry name" value="Zn_clus"/>
    <property type="match status" value="1"/>
</dbReference>
<dbReference type="EMBL" id="ML977372">
    <property type="protein sequence ID" value="KAF2105738.1"/>
    <property type="molecule type" value="Genomic_DNA"/>
</dbReference>
<dbReference type="GO" id="GO:0008270">
    <property type="term" value="F:zinc ion binding"/>
    <property type="evidence" value="ECO:0007669"/>
    <property type="project" value="InterPro"/>
</dbReference>
<dbReference type="Proteomes" id="UP000799770">
    <property type="component" value="Unassembled WGS sequence"/>
</dbReference>
<dbReference type="InterPro" id="IPR007219">
    <property type="entry name" value="XnlR_reg_dom"/>
</dbReference>
<dbReference type="Pfam" id="PF04082">
    <property type="entry name" value="Fungal_trans"/>
    <property type="match status" value="1"/>
</dbReference>
<keyword evidence="4" id="KW-0238">DNA-binding</keyword>
<dbReference type="InterPro" id="IPR001138">
    <property type="entry name" value="Zn2Cys6_DnaBD"/>
</dbReference>
<dbReference type="Gene3D" id="4.10.240.10">
    <property type="entry name" value="Zn(2)-C6 fungal-type DNA-binding domain"/>
    <property type="match status" value="1"/>
</dbReference>
<evidence type="ECO:0000256" key="4">
    <source>
        <dbReference type="ARBA" id="ARBA00023125"/>
    </source>
</evidence>
<evidence type="ECO:0000256" key="5">
    <source>
        <dbReference type="ARBA" id="ARBA00023163"/>
    </source>
</evidence>
<gene>
    <name evidence="8" type="ORF">BDV96DRAFT_356667</name>
</gene>
<dbReference type="SMART" id="SM00066">
    <property type="entry name" value="GAL4"/>
    <property type="match status" value="1"/>
</dbReference>
<dbReference type="GO" id="GO:0005634">
    <property type="term" value="C:nucleus"/>
    <property type="evidence" value="ECO:0007669"/>
    <property type="project" value="UniProtKB-SubCell"/>
</dbReference>
<dbReference type="OrthoDB" id="3163292at2759"/>
<reference evidence="8" key="1">
    <citation type="journal article" date="2020" name="Stud. Mycol.">
        <title>101 Dothideomycetes genomes: a test case for predicting lifestyles and emergence of pathogens.</title>
        <authorList>
            <person name="Haridas S."/>
            <person name="Albert R."/>
            <person name="Binder M."/>
            <person name="Bloem J."/>
            <person name="Labutti K."/>
            <person name="Salamov A."/>
            <person name="Andreopoulos B."/>
            <person name="Baker S."/>
            <person name="Barry K."/>
            <person name="Bills G."/>
            <person name="Bluhm B."/>
            <person name="Cannon C."/>
            <person name="Castanera R."/>
            <person name="Culley D."/>
            <person name="Daum C."/>
            <person name="Ezra D."/>
            <person name="Gonzalez J."/>
            <person name="Henrissat B."/>
            <person name="Kuo A."/>
            <person name="Liang C."/>
            <person name="Lipzen A."/>
            <person name="Lutzoni F."/>
            <person name="Magnuson J."/>
            <person name="Mondo S."/>
            <person name="Nolan M."/>
            <person name="Ohm R."/>
            <person name="Pangilinan J."/>
            <person name="Park H.-J."/>
            <person name="Ramirez L."/>
            <person name="Alfaro M."/>
            <person name="Sun H."/>
            <person name="Tritt A."/>
            <person name="Yoshinaga Y."/>
            <person name="Zwiers L.-H."/>
            <person name="Turgeon B."/>
            <person name="Goodwin S."/>
            <person name="Spatafora J."/>
            <person name="Crous P."/>
            <person name="Grigoriev I."/>
        </authorList>
    </citation>
    <scope>NUCLEOTIDE SEQUENCE</scope>
    <source>
        <strain evidence="8">CBS 627.86</strain>
    </source>
</reference>
<dbReference type="InterPro" id="IPR036864">
    <property type="entry name" value="Zn2-C6_fun-type_DNA-bd_sf"/>
</dbReference>
<sequence length="595" mass="66388">MMVGKPKSCTACRQAKAACDARRRAPGICSRCSERSLTCRFDSSFRRIPTRQIAQDVVRELHNIRASQNGTEVTSPLSDGTLRECLSDIETTFLPHGDNMSGTFSLGNLSISSDAAIELLEYFGRHYWMHAPFVEPVNSPSRLAAESPLLFWTLILIASRKHSNHGYLYARDVFPLQELFAPLASKAIRSVEDIHALLCLCLWPIPQRRELDDPSWDYVGLAVNACVRMRLHTAHSQLQPSVGPADQQAAVAHVSPRSRCMTWLACFCISTQVANFLGFMPPLSSQYYLKSVRRAAEDLAFQGTPDYCAKIAVYEVMCNYNVSLEDVEEPAAKLTLSQTFDRALTTIRASYDAHWTTELDVTFQFARLNLYATVAVAQHTHDNQVGSIHRIIQQEAMIYRGLEAASSLIVSMQSIRAGLLQDPKHYFANLFFAAVFLYRMIIDDPTIDQEHKSRAMQLITDAQNTYLSLSEYPEALRVARLIDRILCLAPQQPSGRTMAGYVIDDRLGASMLWDTLSRIAPRLQTMLENGASLQSGTPNNPMTTLQSPLPEMTSLDASFPAEAAFLALPMAQDLCDLDPVDFSTFPSIAELEQLQ</sequence>
<proteinExistence type="predicted"/>
<dbReference type="PANTHER" id="PTHR31845:SF21">
    <property type="entry name" value="REGULATORY PROTEIN LEU3"/>
    <property type="match status" value="1"/>
</dbReference>
<keyword evidence="6" id="KW-0539">Nucleus</keyword>
<dbReference type="AlphaFoldDB" id="A0A6A5YHX0"/>
<dbReference type="CDD" id="cd12148">
    <property type="entry name" value="fungal_TF_MHR"/>
    <property type="match status" value="1"/>
</dbReference>
<keyword evidence="9" id="KW-1185">Reference proteome</keyword>
<dbReference type="PROSITE" id="PS50048">
    <property type="entry name" value="ZN2_CY6_FUNGAL_2"/>
    <property type="match status" value="1"/>
</dbReference>
<dbReference type="PROSITE" id="PS00463">
    <property type="entry name" value="ZN2_CY6_FUNGAL_1"/>
    <property type="match status" value="1"/>
</dbReference>
<dbReference type="GO" id="GO:0006351">
    <property type="term" value="P:DNA-templated transcription"/>
    <property type="evidence" value="ECO:0007669"/>
    <property type="project" value="InterPro"/>
</dbReference>
<dbReference type="CDD" id="cd00067">
    <property type="entry name" value="GAL4"/>
    <property type="match status" value="1"/>
</dbReference>
<dbReference type="PANTHER" id="PTHR31845">
    <property type="entry name" value="FINGER DOMAIN PROTEIN, PUTATIVE-RELATED"/>
    <property type="match status" value="1"/>
</dbReference>
<keyword evidence="5" id="KW-0804">Transcription</keyword>
<dbReference type="InterPro" id="IPR051089">
    <property type="entry name" value="prtT"/>
</dbReference>